<dbReference type="Proteomes" id="UP001321700">
    <property type="component" value="Unassembled WGS sequence"/>
</dbReference>
<reference evidence="7 8" key="1">
    <citation type="submission" date="2023-08" db="EMBL/GenBank/DDBJ databases">
        <title>Rhodoferax potami sp. nov. and Rhodoferax mekongensis sp. nov., isolated from the Mekong River in Thailand.</title>
        <authorList>
            <person name="Kitikhun S."/>
            <person name="Charoenyingcharoen P."/>
            <person name="Siriarchawattana P."/>
            <person name="Likhitrattanapisal S."/>
            <person name="Nilsakha T."/>
            <person name="Chanpet A."/>
            <person name="Rattanawaree P."/>
            <person name="Ingsriswang S."/>
        </authorList>
    </citation>
    <scope>NUCLEOTIDE SEQUENCE [LARGE SCALE GENOMIC DNA]</scope>
    <source>
        <strain evidence="7 8">TBRC 17660</strain>
    </source>
</reference>
<evidence type="ECO:0000313" key="7">
    <source>
        <dbReference type="EMBL" id="MDT7518335.1"/>
    </source>
</evidence>
<dbReference type="EMBL" id="JAVBIK010000001">
    <property type="protein sequence ID" value="MDT7518335.1"/>
    <property type="molecule type" value="Genomic_DNA"/>
</dbReference>
<feature type="transmembrane region" description="Helical" evidence="6">
    <location>
        <begin position="64"/>
        <end position="82"/>
    </location>
</feature>
<gene>
    <name evidence="7" type="ORF">RAE19_06260</name>
</gene>
<comment type="similarity">
    <text evidence="2">Belongs to the CbiQ family.</text>
</comment>
<accession>A0ABU3KKL5</accession>
<evidence type="ECO:0000256" key="5">
    <source>
        <dbReference type="ARBA" id="ARBA00023136"/>
    </source>
</evidence>
<evidence type="ECO:0000256" key="4">
    <source>
        <dbReference type="ARBA" id="ARBA00022989"/>
    </source>
</evidence>
<proteinExistence type="inferred from homology"/>
<evidence type="ECO:0000313" key="8">
    <source>
        <dbReference type="Proteomes" id="UP001321700"/>
    </source>
</evidence>
<feature type="transmembrane region" description="Helical" evidence="6">
    <location>
        <begin position="88"/>
        <end position="107"/>
    </location>
</feature>
<dbReference type="InterPro" id="IPR003339">
    <property type="entry name" value="ABC/ECF_trnsptr_transmembrane"/>
</dbReference>
<protein>
    <submittedName>
        <fullName evidence="7">Energy-coupling factor transporter transmembrane protein EcfT</fullName>
    </submittedName>
</protein>
<feature type="transmembrane region" description="Helical" evidence="6">
    <location>
        <begin position="38"/>
        <end position="57"/>
    </location>
</feature>
<keyword evidence="4 6" id="KW-1133">Transmembrane helix</keyword>
<keyword evidence="8" id="KW-1185">Reference proteome</keyword>
<keyword evidence="3 6" id="KW-0812">Transmembrane</keyword>
<organism evidence="7 8">
    <name type="scientific">Rhodoferax potami</name>
    <dbReference type="NCBI Taxonomy" id="3068338"/>
    <lineage>
        <taxon>Bacteria</taxon>
        <taxon>Pseudomonadati</taxon>
        <taxon>Pseudomonadota</taxon>
        <taxon>Betaproteobacteria</taxon>
        <taxon>Burkholderiales</taxon>
        <taxon>Comamonadaceae</taxon>
        <taxon>Rhodoferax</taxon>
    </lineage>
</organism>
<name>A0ABU3KKL5_9BURK</name>
<evidence type="ECO:0000256" key="2">
    <source>
        <dbReference type="ARBA" id="ARBA00008564"/>
    </source>
</evidence>
<evidence type="ECO:0000256" key="1">
    <source>
        <dbReference type="ARBA" id="ARBA00004141"/>
    </source>
</evidence>
<dbReference type="Pfam" id="PF02361">
    <property type="entry name" value="CbiQ"/>
    <property type="match status" value="1"/>
</dbReference>
<dbReference type="RefSeq" id="WP_313874107.1">
    <property type="nucleotide sequence ID" value="NZ_JAVBIK010000001.1"/>
</dbReference>
<dbReference type="CDD" id="cd16914">
    <property type="entry name" value="EcfT"/>
    <property type="match status" value="1"/>
</dbReference>
<keyword evidence="5 6" id="KW-0472">Membrane</keyword>
<comment type="subcellular location">
    <subcellularLocation>
        <location evidence="1">Membrane</location>
        <topology evidence="1">Multi-pass membrane protein</topology>
    </subcellularLocation>
</comment>
<evidence type="ECO:0000256" key="6">
    <source>
        <dbReference type="SAM" id="Phobius"/>
    </source>
</evidence>
<comment type="caution">
    <text evidence="7">The sequence shown here is derived from an EMBL/GenBank/DDBJ whole genome shotgun (WGS) entry which is preliminary data.</text>
</comment>
<sequence length="197" mass="21226">MGSLYSEHRTWLHAVPAGWKLGLLVLLSSGVFWLSTPVALSVACAASVALFVSLGAAMRPAGRLLKALGIAAVLVLLFHAVLQQPLVGLVSVLRMVAASLLSIALTLTTRSGDLQAVLERLLTPLAPLGVRADRFALQLALMLRFVEHFFVVWKRLDDAYRLRTGKGGGIKLLAPLTIQMLQTARRVADTLDVRLGE</sequence>
<evidence type="ECO:0000256" key="3">
    <source>
        <dbReference type="ARBA" id="ARBA00022692"/>
    </source>
</evidence>
<feature type="transmembrane region" description="Helical" evidence="6">
    <location>
        <begin position="12"/>
        <end position="32"/>
    </location>
</feature>